<evidence type="ECO:0000313" key="10">
    <source>
        <dbReference type="EMBL" id="OIP74630.1"/>
    </source>
</evidence>
<dbReference type="Proteomes" id="UP000230646">
    <property type="component" value="Unassembled WGS sequence"/>
</dbReference>
<evidence type="ECO:0000256" key="6">
    <source>
        <dbReference type="ARBA" id="ARBA00023157"/>
    </source>
</evidence>
<dbReference type="Gene3D" id="3.30.420.40">
    <property type="match status" value="2"/>
</dbReference>
<dbReference type="PIRSF" id="PIRSF000538">
    <property type="entry name" value="GlpK"/>
    <property type="match status" value="1"/>
</dbReference>
<evidence type="ECO:0000256" key="3">
    <source>
        <dbReference type="ARBA" id="ARBA00022741"/>
    </source>
</evidence>
<evidence type="ECO:0000256" key="1">
    <source>
        <dbReference type="ARBA" id="ARBA00009156"/>
    </source>
</evidence>
<keyword evidence="2" id="KW-0808">Transferase</keyword>
<keyword evidence="5" id="KW-0067">ATP-binding</keyword>
<dbReference type="GO" id="GO:0004370">
    <property type="term" value="F:glycerol kinase activity"/>
    <property type="evidence" value="ECO:0007669"/>
    <property type="project" value="TreeGrafter"/>
</dbReference>
<dbReference type="RefSeq" id="WP_406606738.1">
    <property type="nucleotide sequence ID" value="NZ_PFKO01000029.1"/>
</dbReference>
<dbReference type="GO" id="GO:0019301">
    <property type="term" value="P:rhamnose catabolic process"/>
    <property type="evidence" value="ECO:0007669"/>
    <property type="project" value="InterPro"/>
</dbReference>
<evidence type="ECO:0000256" key="4">
    <source>
        <dbReference type="ARBA" id="ARBA00022777"/>
    </source>
</evidence>
<dbReference type="SUPFAM" id="SSF53067">
    <property type="entry name" value="Actin-like ATPase domain"/>
    <property type="match status" value="2"/>
</dbReference>
<dbReference type="GO" id="GO:0006071">
    <property type="term" value="P:glycerol metabolic process"/>
    <property type="evidence" value="ECO:0007669"/>
    <property type="project" value="TreeGrafter"/>
</dbReference>
<dbReference type="EMBL" id="PFKO01000029">
    <property type="protein sequence ID" value="PIY33773.1"/>
    <property type="molecule type" value="Genomic_DNA"/>
</dbReference>
<keyword evidence="6" id="KW-1015">Disulfide bond</keyword>
<dbReference type="PANTHER" id="PTHR10196">
    <property type="entry name" value="SUGAR KINASE"/>
    <property type="match status" value="1"/>
</dbReference>
<feature type="domain" description="Carbohydrate kinase FGGY N-terminal" evidence="8">
    <location>
        <begin position="6"/>
        <end position="241"/>
    </location>
</feature>
<evidence type="ECO:0000259" key="9">
    <source>
        <dbReference type="Pfam" id="PF02782"/>
    </source>
</evidence>
<dbReference type="STRING" id="1805029.AUK42_00950"/>
<dbReference type="GO" id="GO:0005829">
    <property type="term" value="C:cytosol"/>
    <property type="evidence" value="ECO:0007669"/>
    <property type="project" value="TreeGrafter"/>
</dbReference>
<name>A0A1J5H3I3_9BACT</name>
<dbReference type="AlphaFoldDB" id="A0A1J5H3I3"/>
<proteinExistence type="inferred from homology"/>
<dbReference type="Pfam" id="PF02782">
    <property type="entry name" value="FGGY_C"/>
    <property type="match status" value="1"/>
</dbReference>
<evidence type="ECO:0000313" key="11">
    <source>
        <dbReference type="EMBL" id="PIY33773.1"/>
    </source>
</evidence>
<dbReference type="Pfam" id="PF00370">
    <property type="entry name" value="FGGY_N"/>
    <property type="match status" value="1"/>
</dbReference>
<dbReference type="CDD" id="cd07771">
    <property type="entry name" value="ASKHA_NBD_FGGY_RhaB-like"/>
    <property type="match status" value="1"/>
</dbReference>
<dbReference type="Proteomes" id="UP000182763">
    <property type="component" value="Unassembled WGS sequence"/>
</dbReference>
<gene>
    <name evidence="10" type="ORF">AUK42_00950</name>
    <name evidence="11" type="ORF">COZ07_00935</name>
</gene>
<reference evidence="11 13" key="2">
    <citation type="submission" date="2017-09" db="EMBL/GenBank/DDBJ databases">
        <title>Depth-based differentiation of microbial function through sediment-hosted aquifers and enrichment of novel symbionts in the deep terrestrial subsurface.</title>
        <authorList>
            <person name="Probst A.J."/>
            <person name="Ladd B."/>
            <person name="Jarett J.K."/>
            <person name="Geller-Mcgrath D.E."/>
            <person name="Sieber C.M."/>
            <person name="Emerson J.B."/>
            <person name="Anantharaman K."/>
            <person name="Thomas B.C."/>
            <person name="Malmstrom R."/>
            <person name="Stieglmeier M."/>
            <person name="Klingl A."/>
            <person name="Woyke T."/>
            <person name="Ryan C.M."/>
            <person name="Banfield J.F."/>
        </authorList>
    </citation>
    <scope>NUCLEOTIDE SEQUENCE [LARGE SCALE GENOMIC DNA]</scope>
    <source>
        <strain evidence="11">CG_4_10_14_3_um_filter_34_13</strain>
    </source>
</reference>
<accession>A0A1J5H3I3</accession>
<dbReference type="EMBL" id="MNYY01000020">
    <property type="protein sequence ID" value="OIP74630.1"/>
    <property type="molecule type" value="Genomic_DNA"/>
</dbReference>
<dbReference type="GO" id="GO:0005524">
    <property type="term" value="F:ATP binding"/>
    <property type="evidence" value="ECO:0007669"/>
    <property type="project" value="UniProtKB-KW"/>
</dbReference>
<evidence type="ECO:0000313" key="12">
    <source>
        <dbReference type="Proteomes" id="UP000182763"/>
    </source>
</evidence>
<dbReference type="InterPro" id="IPR043129">
    <property type="entry name" value="ATPase_NBD"/>
</dbReference>
<dbReference type="InterPro" id="IPR013449">
    <property type="entry name" value="Rhamnulokinase"/>
</dbReference>
<keyword evidence="4 11" id="KW-0418">Kinase</keyword>
<organism evidence="10 12">
    <name type="scientific">Candidatus Infernicultor aquiphilus</name>
    <dbReference type="NCBI Taxonomy" id="1805029"/>
    <lineage>
        <taxon>Bacteria</taxon>
        <taxon>Pseudomonadati</taxon>
        <taxon>Atribacterota</taxon>
        <taxon>Candidatus Phoenicimicrobiia</taxon>
        <taxon>Candidatus Pheonicimicrobiales</taxon>
        <taxon>Candidatus Phoenicimicrobiaceae</taxon>
        <taxon>Candidatus Infernicultor</taxon>
    </lineage>
</organism>
<comment type="caution">
    <text evidence="10">The sequence shown here is derived from an EMBL/GenBank/DDBJ whole genome shotgun (WGS) entry which is preliminary data.</text>
</comment>
<evidence type="ECO:0000256" key="2">
    <source>
        <dbReference type="ARBA" id="ARBA00022679"/>
    </source>
</evidence>
<dbReference type="InterPro" id="IPR000577">
    <property type="entry name" value="Carb_kinase_FGGY"/>
</dbReference>
<feature type="domain" description="Carbohydrate kinase FGGY C-terminal" evidence="9">
    <location>
        <begin position="254"/>
        <end position="447"/>
    </location>
</feature>
<evidence type="ECO:0000259" key="8">
    <source>
        <dbReference type="Pfam" id="PF00370"/>
    </source>
</evidence>
<dbReference type="PANTHER" id="PTHR10196:SF93">
    <property type="entry name" value="L-RHAMNULOKINASE"/>
    <property type="match status" value="1"/>
</dbReference>
<protein>
    <submittedName>
        <fullName evidence="11">Rhamnulokinase</fullName>
    </submittedName>
</protein>
<dbReference type="GO" id="GO:0008993">
    <property type="term" value="F:rhamnulokinase activity"/>
    <property type="evidence" value="ECO:0007669"/>
    <property type="project" value="InterPro"/>
</dbReference>
<accession>A0A2M7PT10</accession>
<sequence>MKKKFVAVDLGAESGRVIVGDVSEMEVMHRFLNKPVRIKDSIYWDILNIFMEIKSGLKIAFKKYPGQIASIGIDTWGVDYVLLDDNGDLLGNPYHYRDKRTDHIMEEVFKIIPPEKIFIETGIQFMQINTIYQLYSFIKNKAKIYKAACYFLTIPDLFNYWLTGMIKNEYSIATTTQLYNPKEKKWSVKLLEKLGIREEMFGEIIMPGTKLGKLLPYIAQEIGAGPEVEVIAPACHDTASAIAAVPVINDIDYAYLSSGTWSLLGIESPQPIINEGSFKYNFTNEGSADGGFRFLKNITGFWIIQECKKYWDEKDKIYSYDELTRLASHYGSVNWKLNLDDSRFLKPNLIDDSMPHRIKAYCQETGQKIPQTPAEMVRGIIENMADIYAQTLKKIEEVSGRSIQELYIIGGGCQNNLLCQLTADLAGIPVYAGPVEATAIGNLMIQSLSKGQINSIQEGRKIIRKSYKIKSFYPGKR</sequence>
<comment type="similarity">
    <text evidence="1">Belongs to the FGGY kinase family.</text>
</comment>
<dbReference type="InterPro" id="IPR018485">
    <property type="entry name" value="FGGY_C"/>
</dbReference>
<evidence type="ECO:0000256" key="5">
    <source>
        <dbReference type="ARBA" id="ARBA00022840"/>
    </source>
</evidence>
<evidence type="ECO:0000256" key="7">
    <source>
        <dbReference type="ARBA" id="ARBA00023308"/>
    </source>
</evidence>
<reference evidence="10 12" key="1">
    <citation type="journal article" date="2016" name="Environ. Microbiol.">
        <title>Genomic resolution of a cold subsurface aquifer community provides metabolic insights for novel microbes adapted to high CO concentrations.</title>
        <authorList>
            <person name="Probst A.J."/>
            <person name="Castelle C.J."/>
            <person name="Singh A."/>
            <person name="Brown C.T."/>
            <person name="Anantharaman K."/>
            <person name="Sharon I."/>
            <person name="Hug L.A."/>
            <person name="Burstein D."/>
            <person name="Emerson J.B."/>
            <person name="Thomas B.C."/>
            <person name="Banfield J.F."/>
        </authorList>
    </citation>
    <scope>NUCLEOTIDE SEQUENCE [LARGE SCALE GENOMIC DNA]</scope>
    <source>
        <strain evidence="10">CG2_30_33_13</strain>
    </source>
</reference>
<keyword evidence="3" id="KW-0547">Nucleotide-binding</keyword>
<keyword evidence="7" id="KW-0684">Rhamnose metabolism</keyword>
<evidence type="ECO:0000313" key="13">
    <source>
        <dbReference type="Proteomes" id="UP000230646"/>
    </source>
</evidence>
<dbReference type="InterPro" id="IPR018484">
    <property type="entry name" value="FGGY_N"/>
</dbReference>